<dbReference type="Proteomes" id="UP001230188">
    <property type="component" value="Unassembled WGS sequence"/>
</dbReference>
<protein>
    <submittedName>
        <fullName evidence="2">Uncharacterized protein</fullName>
    </submittedName>
</protein>
<name>A0AAD7XJ75_9STRA</name>
<feature type="compositionally biased region" description="Basic and acidic residues" evidence="1">
    <location>
        <begin position="1006"/>
        <end position="1016"/>
    </location>
</feature>
<organism evidence="2 3">
    <name type="scientific">Chrysophaeum taylorii</name>
    <dbReference type="NCBI Taxonomy" id="2483200"/>
    <lineage>
        <taxon>Eukaryota</taxon>
        <taxon>Sar</taxon>
        <taxon>Stramenopiles</taxon>
        <taxon>Ochrophyta</taxon>
        <taxon>Pelagophyceae</taxon>
        <taxon>Pelagomonadales</taxon>
        <taxon>Pelagomonadaceae</taxon>
        <taxon>Chrysophaeum</taxon>
    </lineage>
</organism>
<comment type="caution">
    <text evidence="2">The sequence shown here is derived from an EMBL/GenBank/DDBJ whole genome shotgun (WGS) entry which is preliminary data.</text>
</comment>
<evidence type="ECO:0000313" key="3">
    <source>
        <dbReference type="Proteomes" id="UP001230188"/>
    </source>
</evidence>
<dbReference type="InterPro" id="IPR032675">
    <property type="entry name" value="LRR_dom_sf"/>
</dbReference>
<sequence>MIFGDTTARYVDTARLTGLLLPRQGDEQPIVVRRRRRRRHHHHHHQKDSWCPFLAPSARRRPSDDHPSFVAAPPPPPPPHQQRPSKREARIARAREITEIVRRKEAEEAARQARARAAAAASRCDADDAASSSSESTASLRELLSDSNMDEFDAPTRPLVDHSASATFCSRMRNQLHKSARRDEKVAHKSATAAYVANCLECAVVPEPTVGKLLAGAEVDLRHMSMGDGVARTLASALPLVDNPPRCLSLADNRLGDDGIAALARGLAGTGIKTLDLSSNAIQRKGVLALAEALSRPAVRAALTDLSLERCDIGGQGIAQLANALGESSALRRLNVARNYVDEPAAEALAELVKNTSALAELRASWVNLRRRAAGALALGLADSKVKTADLSWNAWYVADDDDAAIAGLEVLFARGPLAHLDLSHSRIGAVDVSRLAKALEPNRLLRGLHMEGNAGTCNAYGFLETTTTTTVRPNGRRCSSTSNCWICEKWVEHRYLFSAAAAAADVVVLEHTTVALRASFDHFTPYPMVRKTGHPNSNRKNDERSSSSSLVYFELWRMVPPGSHQHTFVVGTSETTTTNGKRRRRQQQPKNKGPSTEERECIAQNEPRSALRGDVEGYARVKAALEASHQVLEANTIEVVRPPQKTSSESSSSSARCSPRDVQSRSKSKWTVEASAFAAYRADSPQVVGQAFDNDYAATNLAKALGAGEVEARAVLRENYGVIKNAFRQFSLSSVEVFAMGWNAFTELVLSADLTEKQRLARADVDMTFFTSSRVGPPSPRNTKKSLCRFQFLDAIVRLALKRWLGTADAATPAAAMNKLVAVLEAIPGVESAADLQAFHDRVWTEDTDAIVRDRRDLLAATYDRFSGKEDKPGQPKQMSLAEWMSFADWSGLSAGPQQQTGGDGLGVVSEREAKQAFCRASTTVADEMATDSHRKLRYVEFVEAILRVVDVIARAHHSEGNLDDLDDDLDATAITPAEVLRSVLEERVGGRPARAASPDDDDDAAAKKSRDESARSGGESPPKVKVVIGGGRRRRRRLLRKEGRVSTAQ</sequence>
<dbReference type="Gene3D" id="3.80.10.10">
    <property type="entry name" value="Ribonuclease Inhibitor"/>
    <property type="match status" value="1"/>
</dbReference>
<feature type="compositionally biased region" description="Basic and acidic residues" evidence="1">
    <location>
        <begin position="1042"/>
        <end position="1051"/>
    </location>
</feature>
<accession>A0AAD7XJ75</accession>
<dbReference type="SMART" id="SM00368">
    <property type="entry name" value="LRR_RI"/>
    <property type="match status" value="4"/>
</dbReference>
<keyword evidence="3" id="KW-1185">Reference proteome</keyword>
<reference evidence="2" key="1">
    <citation type="submission" date="2023-01" db="EMBL/GenBank/DDBJ databases">
        <title>Metagenome sequencing of chrysophaentin producing Chrysophaeum taylorii.</title>
        <authorList>
            <person name="Davison J."/>
            <person name="Bewley C."/>
        </authorList>
    </citation>
    <scope>NUCLEOTIDE SEQUENCE</scope>
    <source>
        <strain evidence="2">NIES-1699</strain>
    </source>
</reference>
<evidence type="ECO:0000256" key="1">
    <source>
        <dbReference type="SAM" id="MobiDB-lite"/>
    </source>
</evidence>
<evidence type="ECO:0000313" key="2">
    <source>
        <dbReference type="EMBL" id="KAJ8604059.1"/>
    </source>
</evidence>
<dbReference type="PANTHER" id="PTHR24114:SF2">
    <property type="entry name" value="F-BOX DOMAIN-CONTAINING PROTEIN-RELATED"/>
    <property type="match status" value="1"/>
</dbReference>
<dbReference type="Pfam" id="PF13516">
    <property type="entry name" value="LRR_6"/>
    <property type="match status" value="2"/>
</dbReference>
<feature type="compositionally biased region" description="Low complexity" evidence="1">
    <location>
        <begin position="568"/>
        <end position="579"/>
    </location>
</feature>
<dbReference type="PANTHER" id="PTHR24114">
    <property type="entry name" value="LEUCINE RICH REPEAT FAMILY PROTEIN"/>
    <property type="match status" value="1"/>
</dbReference>
<feature type="region of interest" description="Disordered" evidence="1">
    <location>
        <begin position="30"/>
        <end position="89"/>
    </location>
</feature>
<dbReference type="InterPro" id="IPR001611">
    <property type="entry name" value="Leu-rich_rpt"/>
</dbReference>
<feature type="compositionally biased region" description="Pro residues" evidence="1">
    <location>
        <begin position="72"/>
        <end position="81"/>
    </location>
</feature>
<feature type="region of interest" description="Disordered" evidence="1">
    <location>
        <begin position="565"/>
        <end position="609"/>
    </location>
</feature>
<dbReference type="InterPro" id="IPR052394">
    <property type="entry name" value="LRR-containing"/>
</dbReference>
<dbReference type="SUPFAM" id="SSF52047">
    <property type="entry name" value="RNI-like"/>
    <property type="match status" value="1"/>
</dbReference>
<gene>
    <name evidence="2" type="ORF">CTAYLR_001743</name>
</gene>
<feature type="region of interest" description="Disordered" evidence="1">
    <location>
        <begin position="121"/>
        <end position="140"/>
    </location>
</feature>
<dbReference type="AlphaFoldDB" id="A0AAD7XJ75"/>
<dbReference type="EMBL" id="JAQMWT010000340">
    <property type="protein sequence ID" value="KAJ8604059.1"/>
    <property type="molecule type" value="Genomic_DNA"/>
</dbReference>
<feature type="region of interest" description="Disordered" evidence="1">
    <location>
        <begin position="637"/>
        <end position="666"/>
    </location>
</feature>
<feature type="region of interest" description="Disordered" evidence="1">
    <location>
        <begin position="987"/>
        <end position="1051"/>
    </location>
</feature>
<feature type="compositionally biased region" description="Basic residues" evidence="1">
    <location>
        <begin position="32"/>
        <end position="46"/>
    </location>
</feature>
<proteinExistence type="predicted"/>